<reference evidence="3 4" key="1">
    <citation type="submission" date="2021-06" db="EMBL/GenBank/DDBJ databases">
        <authorList>
            <person name="Palmer J.M."/>
        </authorList>
    </citation>
    <scope>NUCLEOTIDE SEQUENCE [LARGE SCALE GENOMIC DNA]</scope>
    <source>
        <strain evidence="3 4">GA_2019</strain>
        <tissue evidence="3">Muscle</tissue>
    </source>
</reference>
<sequence length="199" mass="22266">MFPECRSHLLRLLRFLFLSVCHYKLNLLLRCPPAFLLMMTLNISVEGEICHNSRQAHKAQPPKPFGSPVTRVCSSSEGVLLRLDPNPPGNQEVGGPGRAGSRSSHSLDEWEFEASKRIQVHEEQRALVFLWRLVLGLKESKRFLLEGITSTLMQPKLRISGNSNKNSDRELVCGVLSVNICLKAGAKSLQLFAGSKAFW</sequence>
<organism evidence="3 4">
    <name type="scientific">Goodea atripinnis</name>
    <dbReference type="NCBI Taxonomy" id="208336"/>
    <lineage>
        <taxon>Eukaryota</taxon>
        <taxon>Metazoa</taxon>
        <taxon>Chordata</taxon>
        <taxon>Craniata</taxon>
        <taxon>Vertebrata</taxon>
        <taxon>Euteleostomi</taxon>
        <taxon>Actinopterygii</taxon>
        <taxon>Neopterygii</taxon>
        <taxon>Teleostei</taxon>
        <taxon>Neoteleostei</taxon>
        <taxon>Acanthomorphata</taxon>
        <taxon>Ovalentaria</taxon>
        <taxon>Atherinomorphae</taxon>
        <taxon>Cyprinodontiformes</taxon>
        <taxon>Goodeidae</taxon>
        <taxon>Goodea</taxon>
    </lineage>
</organism>
<gene>
    <name evidence="3" type="ORF">GOODEAATRI_012695</name>
</gene>
<feature type="signal peptide" evidence="2">
    <location>
        <begin position="1"/>
        <end position="23"/>
    </location>
</feature>
<protein>
    <submittedName>
        <fullName evidence="3">Uncharacterized protein</fullName>
    </submittedName>
</protein>
<evidence type="ECO:0000313" key="3">
    <source>
        <dbReference type="EMBL" id="MEQ2161745.1"/>
    </source>
</evidence>
<comment type="caution">
    <text evidence="3">The sequence shown here is derived from an EMBL/GenBank/DDBJ whole genome shotgun (WGS) entry which is preliminary data.</text>
</comment>
<keyword evidence="2" id="KW-0732">Signal</keyword>
<dbReference type="EMBL" id="JAHRIO010010820">
    <property type="protein sequence ID" value="MEQ2161745.1"/>
    <property type="molecule type" value="Genomic_DNA"/>
</dbReference>
<dbReference type="Proteomes" id="UP001476798">
    <property type="component" value="Unassembled WGS sequence"/>
</dbReference>
<feature type="chain" id="PRO_5045610373" evidence="2">
    <location>
        <begin position="24"/>
        <end position="199"/>
    </location>
</feature>
<name>A0ABV0MRM9_9TELE</name>
<evidence type="ECO:0000256" key="1">
    <source>
        <dbReference type="SAM" id="MobiDB-lite"/>
    </source>
</evidence>
<evidence type="ECO:0000313" key="4">
    <source>
        <dbReference type="Proteomes" id="UP001476798"/>
    </source>
</evidence>
<proteinExistence type="predicted"/>
<accession>A0ABV0MRM9</accession>
<evidence type="ECO:0000256" key="2">
    <source>
        <dbReference type="SAM" id="SignalP"/>
    </source>
</evidence>
<keyword evidence="4" id="KW-1185">Reference proteome</keyword>
<feature type="region of interest" description="Disordered" evidence="1">
    <location>
        <begin position="82"/>
        <end position="104"/>
    </location>
</feature>